<keyword evidence="4 9" id="KW-0227">DNA damage</keyword>
<dbReference type="SMART" id="SM00534">
    <property type="entry name" value="MUTSac"/>
    <property type="match status" value="1"/>
</dbReference>
<dbReference type="GO" id="GO:0003684">
    <property type="term" value="F:damaged DNA binding"/>
    <property type="evidence" value="ECO:0007669"/>
    <property type="project" value="UniProtKB-UniRule"/>
</dbReference>
<protein>
    <recommendedName>
        <fullName evidence="2 9">DNA mismatch repair protein MutS</fullName>
    </recommendedName>
</protein>
<dbReference type="Gene3D" id="3.40.1170.10">
    <property type="entry name" value="DNA repair protein MutS, domain I"/>
    <property type="match status" value="1"/>
</dbReference>
<dbReference type="Pfam" id="PF00488">
    <property type="entry name" value="MutS_V"/>
    <property type="match status" value="1"/>
</dbReference>
<dbReference type="InterPro" id="IPR000432">
    <property type="entry name" value="DNA_mismatch_repair_MutS_C"/>
</dbReference>
<dbReference type="OrthoDB" id="9802448at2"/>
<dbReference type="InterPro" id="IPR017261">
    <property type="entry name" value="DNA_mismatch_repair_MutS/MSH"/>
</dbReference>
<dbReference type="SUPFAM" id="SSF52540">
    <property type="entry name" value="P-loop containing nucleoside triphosphate hydrolases"/>
    <property type="match status" value="1"/>
</dbReference>
<keyword evidence="3 9" id="KW-0547">Nucleotide-binding</keyword>
<dbReference type="GO" id="GO:0006298">
    <property type="term" value="P:mismatch repair"/>
    <property type="evidence" value="ECO:0007669"/>
    <property type="project" value="UniProtKB-UniRule"/>
</dbReference>
<organism evidence="12 13">
    <name type="scientific">Treponema berlinense</name>
    <dbReference type="NCBI Taxonomy" id="225004"/>
    <lineage>
        <taxon>Bacteria</taxon>
        <taxon>Pseudomonadati</taxon>
        <taxon>Spirochaetota</taxon>
        <taxon>Spirochaetia</taxon>
        <taxon>Spirochaetales</taxon>
        <taxon>Treponemataceae</taxon>
        <taxon>Treponema</taxon>
    </lineage>
</organism>
<dbReference type="SMART" id="SM00533">
    <property type="entry name" value="MUTSd"/>
    <property type="match status" value="1"/>
</dbReference>
<evidence type="ECO:0000259" key="11">
    <source>
        <dbReference type="PROSITE" id="PS00486"/>
    </source>
</evidence>
<comment type="similarity">
    <text evidence="1 9 10">Belongs to the DNA mismatch repair MutS family.</text>
</comment>
<dbReference type="GO" id="GO:0140664">
    <property type="term" value="F:ATP-dependent DNA damage sensor activity"/>
    <property type="evidence" value="ECO:0007669"/>
    <property type="project" value="InterPro"/>
</dbReference>
<dbReference type="PANTHER" id="PTHR11361:SF34">
    <property type="entry name" value="DNA MISMATCH REPAIR PROTEIN MSH1, MITOCHONDRIAL"/>
    <property type="match status" value="1"/>
</dbReference>
<dbReference type="EMBL" id="FUXC01000007">
    <property type="protein sequence ID" value="SJZ84001.1"/>
    <property type="molecule type" value="Genomic_DNA"/>
</dbReference>
<dbReference type="InterPro" id="IPR016151">
    <property type="entry name" value="DNA_mismatch_repair_MutS_N"/>
</dbReference>
<dbReference type="Pfam" id="PF05190">
    <property type="entry name" value="MutS_IV"/>
    <property type="match status" value="1"/>
</dbReference>
<dbReference type="HAMAP" id="MF_00096">
    <property type="entry name" value="MutS"/>
    <property type="match status" value="1"/>
</dbReference>
<dbReference type="InterPro" id="IPR007695">
    <property type="entry name" value="DNA_mismatch_repair_MutS-lik_N"/>
</dbReference>
<feature type="binding site" evidence="9">
    <location>
        <begin position="636"/>
        <end position="643"/>
    </location>
    <ligand>
        <name>ATP</name>
        <dbReference type="ChEBI" id="CHEBI:30616"/>
    </ligand>
</feature>
<evidence type="ECO:0000313" key="13">
    <source>
        <dbReference type="Proteomes" id="UP000190395"/>
    </source>
</evidence>
<reference evidence="12 13" key="1">
    <citation type="submission" date="2017-02" db="EMBL/GenBank/DDBJ databases">
        <authorList>
            <person name="Peterson S.W."/>
        </authorList>
    </citation>
    <scope>NUCLEOTIDE SEQUENCE [LARGE SCALE GENOMIC DNA]</scope>
    <source>
        <strain evidence="12 13">ATCC BAA-909</strain>
    </source>
</reference>
<dbReference type="GO" id="GO:0005829">
    <property type="term" value="C:cytosol"/>
    <property type="evidence" value="ECO:0007669"/>
    <property type="project" value="TreeGrafter"/>
</dbReference>
<evidence type="ECO:0000256" key="6">
    <source>
        <dbReference type="ARBA" id="ARBA00023125"/>
    </source>
</evidence>
<dbReference type="GO" id="GO:0005524">
    <property type="term" value="F:ATP binding"/>
    <property type="evidence" value="ECO:0007669"/>
    <property type="project" value="UniProtKB-UniRule"/>
</dbReference>
<dbReference type="Gene3D" id="1.10.1420.10">
    <property type="match status" value="2"/>
</dbReference>
<dbReference type="InterPro" id="IPR007696">
    <property type="entry name" value="DNA_mismatch_repair_MutS_core"/>
</dbReference>
<dbReference type="RefSeq" id="WP_078931116.1">
    <property type="nucleotide sequence ID" value="NZ_FUXC01000007.1"/>
</dbReference>
<proteinExistence type="inferred from homology"/>
<feature type="domain" description="DNA mismatch repair proteins mutS family" evidence="11">
    <location>
        <begin position="710"/>
        <end position="726"/>
    </location>
</feature>
<dbReference type="NCBIfam" id="NF003810">
    <property type="entry name" value="PRK05399.1"/>
    <property type="match status" value="1"/>
</dbReference>
<dbReference type="Gene3D" id="3.30.420.110">
    <property type="entry name" value="MutS, connector domain"/>
    <property type="match status" value="1"/>
</dbReference>
<dbReference type="InterPro" id="IPR036678">
    <property type="entry name" value="MutS_con_dom_sf"/>
</dbReference>
<evidence type="ECO:0000256" key="10">
    <source>
        <dbReference type="RuleBase" id="RU003756"/>
    </source>
</evidence>
<gene>
    <name evidence="9" type="primary">mutS</name>
    <name evidence="12" type="ORF">SAMN02745152_01375</name>
</gene>
<keyword evidence="13" id="KW-1185">Reference proteome</keyword>
<dbReference type="InterPro" id="IPR005748">
    <property type="entry name" value="DNA_mismatch_repair_MutS"/>
</dbReference>
<dbReference type="Gene3D" id="3.40.50.300">
    <property type="entry name" value="P-loop containing nucleotide triphosphate hydrolases"/>
    <property type="match status" value="1"/>
</dbReference>
<dbReference type="GeneID" id="303367610"/>
<dbReference type="InterPro" id="IPR007861">
    <property type="entry name" value="DNA_mismatch_repair_MutS_clamp"/>
</dbReference>
<evidence type="ECO:0000256" key="3">
    <source>
        <dbReference type="ARBA" id="ARBA00022741"/>
    </source>
</evidence>
<dbReference type="Pfam" id="PF05192">
    <property type="entry name" value="MutS_III"/>
    <property type="match status" value="1"/>
</dbReference>
<keyword evidence="6 9" id="KW-0238">DNA-binding</keyword>
<dbReference type="GO" id="GO:0030983">
    <property type="term" value="F:mismatched DNA binding"/>
    <property type="evidence" value="ECO:0007669"/>
    <property type="project" value="InterPro"/>
</dbReference>
<sequence length="888" mass="99726">MSKDKVVAGKVQKRSESTELTPLMVQYQSIKDEYRNEVLFFRLGDFYEMFNEDALEISRLLNLTLTHRAQHPMCGIPYHAAKIYIARLLRLGKKIAICEQVGEIGKGKTIAERKVIEIITPGTAIESEYLEGGVNNYLACCSVKKNEVGFAYIDVTTADFYATSWSKKEMADNFAKELGRSNPRELLLPETLRGDKTIEEIIAQNSNIAVSYYPEWNFDSSLSYKRLNKQFGTQNLRSFNLTEESAEVGPAGFLLDYLMRTTSTNAPHVSGIKVYRDCEYVVMDDSSRRNLEITANLRDGSFQYSLLECVSHTQTAMGKRLLVNWLNYPLTDAQKIASRQEHIALFVNNRRLLDAIRQNFSSVLDIERLAARVAMERAHAKDLQALKSSLSVWLKIRVLIANYDFSVLPADEAKQIIELIDSAILEDPATSITEGRIIKSGWSKELDHWRDIQCNFNKILEEYAEEEKSKTGISNLRIKNNNNAGYYIEVTKGKLQQIPEHFIMRRSLLNAERYTTARLQELEHELNEAGTKIVQLERDLFVEIRSQIAKLVPYLLQTSREIAYTDVSSALAYSAVLHGWIRPVVDDSTVFEVENGRHPVVEMHLPAGEFVPNDLSICSPQDFSEKCSTSFSLITGPNMAGKSTFLRQNALIALLAQTGSFVPASSAHIGIVDRIFCRVGASDNLARGESTFLVEMTETANILRSATEKSLVIMDEVGRGTSTEDGLSIAWAISEYLLNTIKCKTLFATHYHELTRMNHSALKLLCMAVAENSGDVVFLRKIKEGASENSYGLHVAKLAGVPQSVVLRAEEILAHLQKSAGEKPVLPSEIKTEISGEKEKSHFSQNLPGLFSDEEMVLDEILSVDPENMTPLQALELVARWKKSLSGR</sequence>
<dbReference type="InterPro" id="IPR045076">
    <property type="entry name" value="MutS"/>
</dbReference>
<dbReference type="NCBIfam" id="TIGR01070">
    <property type="entry name" value="mutS1"/>
    <property type="match status" value="1"/>
</dbReference>
<dbReference type="InterPro" id="IPR007860">
    <property type="entry name" value="DNA_mmatch_repair_MutS_con_dom"/>
</dbReference>
<dbReference type="SUPFAM" id="SSF48334">
    <property type="entry name" value="DNA repair protein MutS, domain III"/>
    <property type="match status" value="1"/>
</dbReference>
<dbReference type="Proteomes" id="UP000190395">
    <property type="component" value="Unassembled WGS sequence"/>
</dbReference>
<evidence type="ECO:0000313" key="12">
    <source>
        <dbReference type="EMBL" id="SJZ84001.1"/>
    </source>
</evidence>
<accession>A0A1T4NXR9</accession>
<dbReference type="InterPro" id="IPR027417">
    <property type="entry name" value="P-loop_NTPase"/>
</dbReference>
<dbReference type="Pfam" id="PF05188">
    <property type="entry name" value="MutS_II"/>
    <property type="match status" value="1"/>
</dbReference>
<dbReference type="AlphaFoldDB" id="A0A1T4NXR9"/>
<evidence type="ECO:0000256" key="2">
    <source>
        <dbReference type="ARBA" id="ARBA00021982"/>
    </source>
</evidence>
<dbReference type="PIRSF" id="PIRSF037677">
    <property type="entry name" value="DNA_mis_repair_Msh6"/>
    <property type="match status" value="1"/>
</dbReference>
<evidence type="ECO:0000256" key="9">
    <source>
        <dbReference type="HAMAP-Rule" id="MF_00096"/>
    </source>
</evidence>
<name>A0A1T4NXR9_9SPIR</name>
<evidence type="ECO:0000256" key="5">
    <source>
        <dbReference type="ARBA" id="ARBA00022840"/>
    </source>
</evidence>
<dbReference type="PROSITE" id="PS00486">
    <property type="entry name" value="DNA_MISMATCH_REPAIR_2"/>
    <property type="match status" value="1"/>
</dbReference>
<dbReference type="SUPFAM" id="SSF55271">
    <property type="entry name" value="DNA repair protein MutS, domain I"/>
    <property type="match status" value="1"/>
</dbReference>
<dbReference type="SUPFAM" id="SSF53150">
    <property type="entry name" value="DNA repair protein MutS, domain II"/>
    <property type="match status" value="1"/>
</dbReference>
<keyword evidence="7 9" id="KW-0234">DNA repair</keyword>
<evidence type="ECO:0000256" key="8">
    <source>
        <dbReference type="ARBA" id="ARBA00024647"/>
    </source>
</evidence>
<comment type="function">
    <text evidence="8 9">This protein is involved in the repair of mismatches in DNA. It is possible that it carries out the mismatch recognition step. This protein has a weak ATPase activity.</text>
</comment>
<evidence type="ECO:0000256" key="7">
    <source>
        <dbReference type="ARBA" id="ARBA00023204"/>
    </source>
</evidence>
<dbReference type="FunFam" id="3.40.50.300:FF:000870">
    <property type="entry name" value="MutS protein homolog 4"/>
    <property type="match status" value="1"/>
</dbReference>
<dbReference type="InterPro" id="IPR036187">
    <property type="entry name" value="DNA_mismatch_repair_MutS_sf"/>
</dbReference>
<dbReference type="Pfam" id="PF01624">
    <property type="entry name" value="MutS_I"/>
    <property type="match status" value="1"/>
</dbReference>
<dbReference type="PANTHER" id="PTHR11361">
    <property type="entry name" value="DNA MISMATCH REPAIR PROTEIN MUTS FAMILY MEMBER"/>
    <property type="match status" value="1"/>
</dbReference>
<dbReference type="CDD" id="cd03284">
    <property type="entry name" value="ABC_MutS1"/>
    <property type="match status" value="1"/>
</dbReference>
<keyword evidence="5 9" id="KW-0067">ATP-binding</keyword>
<evidence type="ECO:0000256" key="4">
    <source>
        <dbReference type="ARBA" id="ARBA00022763"/>
    </source>
</evidence>
<evidence type="ECO:0000256" key="1">
    <source>
        <dbReference type="ARBA" id="ARBA00006271"/>
    </source>
</evidence>
<dbReference type="STRING" id="225004.SAMN02745152_01375"/>